<dbReference type="Gene3D" id="3.10.450.360">
    <property type="match status" value="1"/>
</dbReference>
<sequence length="310" mass="33374">MRNSIRILLFGLTVLFVACDIKNEATPGPDDSAPQAAIAAVLQAFPKATSLKFTPIEANRVWQAKFAVDAARMAVYVNDNGKIYEATEDTGASDLPATLLLYIQKLYPKAIILAAGKSVNDGVVIGYKVSIQPDPAVKSEKTLLFDADGNITLDVDAGNINAEDLPTESAVSYGIAFTDLPEPVKAALAGFTFQKGLASTDDGKTTYHVFATKDGIITSFVFDGSGIVLKSYEEGPITNPSENQLLTADTLPDTIKAYLNKNYEGWTFAKGVINKKDGKVTTYLVLFLVTDTYYSAEFDAEGKLLTVQKL</sequence>
<evidence type="ECO:0000313" key="2">
    <source>
        <dbReference type="Proteomes" id="UP001164653"/>
    </source>
</evidence>
<evidence type="ECO:0000313" key="1">
    <source>
        <dbReference type="EMBL" id="WAC14170.1"/>
    </source>
</evidence>
<reference evidence="1" key="1">
    <citation type="submission" date="2022-11" db="EMBL/GenBank/DDBJ databases">
        <title>Dyadobacter pollutisoli sp. nov., isolated from plastic dumped soil.</title>
        <authorList>
            <person name="Kim J.M."/>
            <person name="Kim K.R."/>
            <person name="Lee J.K."/>
            <person name="Hao L."/>
            <person name="Jeon C.O."/>
        </authorList>
    </citation>
    <scope>NUCLEOTIDE SEQUENCE</scope>
    <source>
        <strain evidence="1">U1</strain>
    </source>
</reference>
<accession>A0A9E8NCJ2</accession>
<dbReference type="AlphaFoldDB" id="A0A9E8NCJ2"/>
<dbReference type="KEGG" id="dpf:ON006_09470"/>
<dbReference type="SUPFAM" id="SSF160574">
    <property type="entry name" value="BT0923-like"/>
    <property type="match status" value="2"/>
</dbReference>
<organism evidence="1 2">
    <name type="scientific">Dyadobacter pollutisoli</name>
    <dbReference type="NCBI Taxonomy" id="2910158"/>
    <lineage>
        <taxon>Bacteria</taxon>
        <taxon>Pseudomonadati</taxon>
        <taxon>Bacteroidota</taxon>
        <taxon>Cytophagia</taxon>
        <taxon>Cytophagales</taxon>
        <taxon>Spirosomataceae</taxon>
        <taxon>Dyadobacter</taxon>
    </lineage>
</organism>
<protein>
    <submittedName>
        <fullName evidence="1">Uncharacterized protein</fullName>
    </submittedName>
</protein>
<dbReference type="RefSeq" id="WP_244824246.1">
    <property type="nucleotide sequence ID" value="NZ_CP112998.1"/>
</dbReference>
<gene>
    <name evidence="1" type="ORF">ON006_09470</name>
</gene>
<name>A0A9E8NCJ2_9BACT</name>
<dbReference type="EMBL" id="CP112998">
    <property type="protein sequence ID" value="WAC14170.1"/>
    <property type="molecule type" value="Genomic_DNA"/>
</dbReference>
<proteinExistence type="predicted"/>
<dbReference type="PROSITE" id="PS51257">
    <property type="entry name" value="PROKAR_LIPOPROTEIN"/>
    <property type="match status" value="1"/>
</dbReference>
<dbReference type="Proteomes" id="UP001164653">
    <property type="component" value="Chromosome"/>
</dbReference>
<keyword evidence="2" id="KW-1185">Reference proteome</keyword>